<dbReference type="PANTHER" id="PTHR48080">
    <property type="entry name" value="D-GALACTONATE DEHYDRATASE-RELATED"/>
    <property type="match status" value="1"/>
</dbReference>
<dbReference type="Gene3D" id="3.30.390.10">
    <property type="entry name" value="Enolase-like, N-terminal domain"/>
    <property type="match status" value="1"/>
</dbReference>
<evidence type="ECO:0000313" key="3">
    <source>
        <dbReference type="EMBL" id="TQE96400.1"/>
    </source>
</evidence>
<dbReference type="Pfam" id="PF02746">
    <property type="entry name" value="MR_MLE_N"/>
    <property type="match status" value="1"/>
</dbReference>
<dbReference type="Gene3D" id="3.20.20.120">
    <property type="entry name" value="Enolase-like C-terminal domain"/>
    <property type="match status" value="1"/>
</dbReference>
<dbReference type="OrthoDB" id="9785902at2"/>
<gene>
    <name evidence="3" type="ORF">FKZ61_07890</name>
</gene>
<dbReference type="CDD" id="cd03316">
    <property type="entry name" value="MR_like"/>
    <property type="match status" value="1"/>
</dbReference>
<dbReference type="FunCoup" id="A0A540VI21">
    <property type="interactions" value="51"/>
</dbReference>
<dbReference type="PANTHER" id="PTHR48080:SF2">
    <property type="entry name" value="D-GALACTONATE DEHYDRATASE"/>
    <property type="match status" value="1"/>
</dbReference>
<dbReference type="Proteomes" id="UP000317371">
    <property type="component" value="Unassembled WGS sequence"/>
</dbReference>
<dbReference type="SMART" id="SM00922">
    <property type="entry name" value="MR_MLE"/>
    <property type="match status" value="1"/>
</dbReference>
<dbReference type="SUPFAM" id="SSF51604">
    <property type="entry name" value="Enolase C-terminal domain-like"/>
    <property type="match status" value="1"/>
</dbReference>
<evidence type="ECO:0000313" key="4">
    <source>
        <dbReference type="Proteomes" id="UP000317371"/>
    </source>
</evidence>
<keyword evidence="4" id="KW-1185">Reference proteome</keyword>
<dbReference type="InterPro" id="IPR029017">
    <property type="entry name" value="Enolase-like_N"/>
</dbReference>
<dbReference type="InterPro" id="IPR013342">
    <property type="entry name" value="Mandelate_racemase_C"/>
</dbReference>
<dbReference type="InterPro" id="IPR029065">
    <property type="entry name" value="Enolase_C-like"/>
</dbReference>
<feature type="domain" description="Mandelate racemase/muconate lactonizing enzyme C-terminal" evidence="2">
    <location>
        <begin position="149"/>
        <end position="244"/>
    </location>
</feature>
<dbReference type="GO" id="GO:0009063">
    <property type="term" value="P:amino acid catabolic process"/>
    <property type="evidence" value="ECO:0007669"/>
    <property type="project" value="InterPro"/>
</dbReference>
<reference evidence="3 4" key="1">
    <citation type="submission" date="2019-06" db="EMBL/GenBank/DDBJ databases">
        <title>Genome sequence of Litorilinea aerophila BAA-2444.</title>
        <authorList>
            <person name="Maclea K.S."/>
            <person name="Maurais E.G."/>
            <person name="Iannazzi L.C."/>
        </authorList>
    </citation>
    <scope>NUCLEOTIDE SEQUENCE [LARGE SCALE GENOMIC DNA]</scope>
    <source>
        <strain evidence="3 4">ATCC BAA-2444</strain>
    </source>
</reference>
<evidence type="ECO:0000259" key="2">
    <source>
        <dbReference type="SMART" id="SM00922"/>
    </source>
</evidence>
<dbReference type="InParanoid" id="A0A540VI21"/>
<dbReference type="Pfam" id="PF13378">
    <property type="entry name" value="MR_MLE_C"/>
    <property type="match status" value="1"/>
</dbReference>
<keyword evidence="1" id="KW-0456">Lyase</keyword>
<proteinExistence type="predicted"/>
<protein>
    <submittedName>
        <fullName evidence="3">Mandelate racemase/muconate lactonizing enzyme family protein</fullName>
    </submittedName>
</protein>
<dbReference type="RefSeq" id="WP_141609545.1">
    <property type="nucleotide sequence ID" value="NZ_VIGC02000008.1"/>
</dbReference>
<evidence type="ECO:0000256" key="1">
    <source>
        <dbReference type="ARBA" id="ARBA00023239"/>
    </source>
</evidence>
<accession>A0A540VI21</accession>
<dbReference type="InterPro" id="IPR018110">
    <property type="entry name" value="Mandel_Rmase/mucon_lact_enz_CS"/>
</dbReference>
<sequence length="378" mass="41976">MKIENLVAYPLRCRLERPFSYSQKWVTHRTTVLVKVMTDEGITGWGEVFCHDAWAAVTGMIEQTYKPLLIGRNPLDIEIIWEHLYNWTKDYGQKGITTAALSGVDIALWDIYGKATGLPIYQLLGGAFRQQIQAYATGMYITECADPAIALAEEACRYVEQGFRAMKMKVGFGIQADTRYIQSVRSAIGEDVELMVDANHAYDVASAIRLGRILETYDIAWFEEPVSPEDVAGYCRVRQALDIPIAGGEAEFTRYGFRDLIVQGAVDIVQPDLCLTGGISEGRKIATLASAWHVRCLPHVWGTAVGLAAALHFLAALPNIPPSLNPQPLMVELDQTEHPLRQLTYLPGYVKDGFIQVPDQPGLGVEVDETHLARYCPS</sequence>
<dbReference type="InterPro" id="IPR013341">
    <property type="entry name" value="Mandelate_racemase_N_dom"/>
</dbReference>
<dbReference type="AlphaFoldDB" id="A0A540VI21"/>
<organism evidence="3 4">
    <name type="scientific">Litorilinea aerophila</name>
    <dbReference type="NCBI Taxonomy" id="1204385"/>
    <lineage>
        <taxon>Bacteria</taxon>
        <taxon>Bacillati</taxon>
        <taxon>Chloroflexota</taxon>
        <taxon>Caldilineae</taxon>
        <taxon>Caldilineales</taxon>
        <taxon>Caldilineaceae</taxon>
        <taxon>Litorilinea</taxon>
    </lineage>
</organism>
<dbReference type="SUPFAM" id="SSF54826">
    <property type="entry name" value="Enolase N-terminal domain-like"/>
    <property type="match status" value="1"/>
</dbReference>
<dbReference type="SFLD" id="SFLDS00001">
    <property type="entry name" value="Enolase"/>
    <property type="match status" value="1"/>
</dbReference>
<dbReference type="PROSITE" id="PS00908">
    <property type="entry name" value="MR_MLE_1"/>
    <property type="match status" value="1"/>
</dbReference>
<name>A0A540VI21_9CHLR</name>
<dbReference type="InterPro" id="IPR036849">
    <property type="entry name" value="Enolase-like_C_sf"/>
</dbReference>
<comment type="caution">
    <text evidence="3">The sequence shown here is derived from an EMBL/GenBank/DDBJ whole genome shotgun (WGS) entry which is preliminary data.</text>
</comment>
<dbReference type="SFLD" id="SFLDG00179">
    <property type="entry name" value="mandelate_racemase"/>
    <property type="match status" value="1"/>
</dbReference>
<dbReference type="EMBL" id="VIGC01000008">
    <property type="protein sequence ID" value="TQE96400.1"/>
    <property type="molecule type" value="Genomic_DNA"/>
</dbReference>
<dbReference type="GO" id="GO:0016829">
    <property type="term" value="F:lyase activity"/>
    <property type="evidence" value="ECO:0007669"/>
    <property type="project" value="UniProtKB-KW"/>
</dbReference>
<dbReference type="InterPro" id="IPR034593">
    <property type="entry name" value="DgoD-like"/>
</dbReference>